<dbReference type="Gene3D" id="1.10.10.10">
    <property type="entry name" value="Winged helix-like DNA-binding domain superfamily/Winged helix DNA-binding domain"/>
    <property type="match status" value="1"/>
</dbReference>
<accession>A0ABV3LTH5</accession>
<dbReference type="EMBL" id="JBEYRS010000004">
    <property type="protein sequence ID" value="MEW2362748.1"/>
    <property type="molecule type" value="Genomic_DNA"/>
</dbReference>
<evidence type="ECO:0000256" key="1">
    <source>
        <dbReference type="SAM" id="MobiDB-lite"/>
    </source>
</evidence>
<feature type="region of interest" description="Disordered" evidence="1">
    <location>
        <begin position="1"/>
        <end position="34"/>
    </location>
</feature>
<dbReference type="InterPro" id="IPR016032">
    <property type="entry name" value="Sig_transdc_resp-reg_C-effctor"/>
</dbReference>
<dbReference type="Proteomes" id="UP001553843">
    <property type="component" value="Unassembled WGS sequence"/>
</dbReference>
<evidence type="ECO:0000259" key="2">
    <source>
        <dbReference type="SMART" id="SM00421"/>
    </source>
</evidence>
<reference evidence="3 4" key="1">
    <citation type="submission" date="2024-06" db="EMBL/GenBank/DDBJ databases">
        <title>The Natural Products Discovery Center: Release of the First 8490 Sequenced Strains for Exploring Actinobacteria Biosynthetic Diversity.</title>
        <authorList>
            <person name="Kalkreuter E."/>
            <person name="Kautsar S.A."/>
            <person name="Yang D."/>
            <person name="Bader C.D."/>
            <person name="Teijaro C.N."/>
            <person name="Fluegel L."/>
            <person name="Davis C.M."/>
            <person name="Simpson J.R."/>
            <person name="Lauterbach L."/>
            <person name="Steele A.D."/>
            <person name="Gui C."/>
            <person name="Meng S."/>
            <person name="Li G."/>
            <person name="Viehrig K."/>
            <person name="Ye F."/>
            <person name="Su P."/>
            <person name="Kiefer A.F."/>
            <person name="Nichols A."/>
            <person name="Cepeda A.J."/>
            <person name="Yan W."/>
            <person name="Fan B."/>
            <person name="Jiang Y."/>
            <person name="Adhikari A."/>
            <person name="Zheng C.-J."/>
            <person name="Schuster L."/>
            <person name="Cowan T.M."/>
            <person name="Smanski M.J."/>
            <person name="Chevrette M.G."/>
            <person name="De Carvalho L.P.S."/>
            <person name="Shen B."/>
        </authorList>
    </citation>
    <scope>NUCLEOTIDE SEQUENCE [LARGE SCALE GENOMIC DNA]</scope>
    <source>
        <strain evidence="3 4">NPDC047833</strain>
    </source>
</reference>
<dbReference type="PANTHER" id="PTHR34293:SF1">
    <property type="entry name" value="HTH-TYPE TRANSCRIPTIONAL REGULATOR TRMBL2"/>
    <property type="match status" value="1"/>
</dbReference>
<organism evidence="3 4">
    <name type="scientific">Streptomyces huasconensis</name>
    <dbReference type="NCBI Taxonomy" id="1854574"/>
    <lineage>
        <taxon>Bacteria</taxon>
        <taxon>Bacillati</taxon>
        <taxon>Actinomycetota</taxon>
        <taxon>Actinomycetes</taxon>
        <taxon>Kitasatosporales</taxon>
        <taxon>Streptomycetaceae</taxon>
        <taxon>Streptomyces</taxon>
    </lineage>
</organism>
<proteinExistence type="predicted"/>
<dbReference type="SMART" id="SM00421">
    <property type="entry name" value="HTH_LUXR"/>
    <property type="match status" value="1"/>
</dbReference>
<keyword evidence="4" id="KW-1185">Reference proteome</keyword>
<dbReference type="PANTHER" id="PTHR34293">
    <property type="entry name" value="HTH-TYPE TRANSCRIPTIONAL REGULATOR TRMBL2"/>
    <property type="match status" value="1"/>
</dbReference>
<dbReference type="InterPro" id="IPR051797">
    <property type="entry name" value="TrmB-like"/>
</dbReference>
<feature type="compositionally biased region" description="Low complexity" evidence="1">
    <location>
        <begin position="14"/>
        <end position="31"/>
    </location>
</feature>
<comment type="caution">
    <text evidence="3">The sequence shown here is derived from an EMBL/GenBank/DDBJ whole genome shotgun (WGS) entry which is preliminary data.</text>
</comment>
<dbReference type="RefSeq" id="WP_359777826.1">
    <property type="nucleotide sequence ID" value="NZ_JBEYRR010000004.1"/>
</dbReference>
<gene>
    <name evidence="3" type="ORF">AB0887_12440</name>
</gene>
<evidence type="ECO:0000313" key="4">
    <source>
        <dbReference type="Proteomes" id="UP001553843"/>
    </source>
</evidence>
<dbReference type="SUPFAM" id="SSF46894">
    <property type="entry name" value="C-terminal effector domain of the bipartite response regulators"/>
    <property type="match status" value="1"/>
</dbReference>
<sequence length="346" mass="37661">MTAETTPATPPTPVSTATAATAAHPPHGPDTLCEAGSHLYARALREGRVPLRDAERTPCLIDFQLLLTDAEDARWLRPVAPALALPRLLDTIEQDIAYERRRGVRLADTFTPLMAVTPDARPPEVASTLTVLHGLPRIGEAVDRALNAATEEALCIQPGGTRPPEVLARSLASAQGLLSRGGRLRTLYQHTTRHSLPALAYYERLQGDAEVRTLDELTERLFVFDRSVAFIPANKERDIALELRHPALVEYFATTFERLWRLATPMYPRSAKIPSGSGVTPRQHAIATLLVEGLTDAEIADRLGMNIRTARDHIARLATTLGSGSRAQLGYLIGQSGILARGSWGS</sequence>
<feature type="domain" description="HTH luxR-type" evidence="2">
    <location>
        <begin position="276"/>
        <end position="333"/>
    </location>
</feature>
<name>A0ABV3LTH5_9ACTN</name>
<protein>
    <submittedName>
        <fullName evidence="3">Helix-turn-helix transcriptional regulator</fullName>
    </submittedName>
</protein>
<dbReference type="InterPro" id="IPR000792">
    <property type="entry name" value="Tscrpt_reg_LuxR_C"/>
</dbReference>
<evidence type="ECO:0000313" key="3">
    <source>
        <dbReference type="EMBL" id="MEW2362748.1"/>
    </source>
</evidence>
<dbReference type="InterPro" id="IPR036388">
    <property type="entry name" value="WH-like_DNA-bd_sf"/>
</dbReference>
<dbReference type="PRINTS" id="PR00038">
    <property type="entry name" value="HTHLUXR"/>
</dbReference>
<dbReference type="Pfam" id="PF00196">
    <property type="entry name" value="GerE"/>
    <property type="match status" value="1"/>
</dbReference>